<reference evidence="1" key="2">
    <citation type="submission" date="2020-09" db="EMBL/GenBank/DDBJ databases">
        <authorList>
            <person name="Sun Q."/>
            <person name="Kim S."/>
        </authorList>
    </citation>
    <scope>NUCLEOTIDE SEQUENCE</scope>
    <source>
        <strain evidence="1">KCTC 23310</strain>
    </source>
</reference>
<gene>
    <name evidence="1" type="ORF">GCM10007315_33140</name>
</gene>
<evidence type="ECO:0000313" key="2">
    <source>
        <dbReference type="Proteomes" id="UP000638981"/>
    </source>
</evidence>
<reference evidence="1" key="1">
    <citation type="journal article" date="2014" name="Int. J. Syst. Evol. Microbiol.">
        <title>Complete genome sequence of Corynebacterium casei LMG S-19264T (=DSM 44701T), isolated from a smear-ripened cheese.</title>
        <authorList>
            <consortium name="US DOE Joint Genome Institute (JGI-PGF)"/>
            <person name="Walter F."/>
            <person name="Albersmeier A."/>
            <person name="Kalinowski J."/>
            <person name="Ruckert C."/>
        </authorList>
    </citation>
    <scope>NUCLEOTIDE SEQUENCE</scope>
    <source>
        <strain evidence="1">KCTC 23310</strain>
    </source>
</reference>
<proteinExistence type="predicted"/>
<evidence type="ECO:0000313" key="1">
    <source>
        <dbReference type="EMBL" id="GHC65885.1"/>
    </source>
</evidence>
<accession>A0A918TW59</accession>
<sequence>MKDGLPTELNYQGQTACLRHLAPFTYTYNGHGLGGADLRLRVTFTSHVFSERTEVGQPHDFLDESDIRRSFDAGRYAFSLNLPNHLTGVLNQNAYSWPMRDKNGIANLAVLAPPQHQLVSGTYETVFYYLYPSDVDGIDVEMLVKSCYTMDINFNKHRRRDRIRVYVKEALFNNTRVPK</sequence>
<keyword evidence="2" id="KW-1185">Reference proteome</keyword>
<dbReference type="RefSeq" id="WP_189413166.1">
    <property type="nucleotide sequence ID" value="NZ_BMYJ01000013.1"/>
</dbReference>
<protein>
    <submittedName>
        <fullName evidence="1">Uncharacterized protein</fullName>
    </submittedName>
</protein>
<comment type="caution">
    <text evidence="1">The sequence shown here is derived from an EMBL/GenBank/DDBJ whole genome shotgun (WGS) entry which is preliminary data.</text>
</comment>
<dbReference type="EMBL" id="BMYJ01000013">
    <property type="protein sequence ID" value="GHC65885.1"/>
    <property type="molecule type" value="Genomic_DNA"/>
</dbReference>
<dbReference type="Proteomes" id="UP000638981">
    <property type="component" value="Unassembled WGS sequence"/>
</dbReference>
<name>A0A918TW59_9RHOB</name>
<dbReference type="AlphaFoldDB" id="A0A918TW59"/>
<organism evidence="1 2">
    <name type="scientific">Neogemmobacter tilapiae</name>
    <dbReference type="NCBI Taxonomy" id="875041"/>
    <lineage>
        <taxon>Bacteria</taxon>
        <taxon>Pseudomonadati</taxon>
        <taxon>Pseudomonadota</taxon>
        <taxon>Alphaproteobacteria</taxon>
        <taxon>Rhodobacterales</taxon>
        <taxon>Paracoccaceae</taxon>
        <taxon>Neogemmobacter</taxon>
    </lineage>
</organism>